<dbReference type="Gene3D" id="3.40.50.150">
    <property type="entry name" value="Vaccinia Virus protein VP39"/>
    <property type="match status" value="1"/>
</dbReference>
<dbReference type="GO" id="GO:0003676">
    <property type="term" value="F:nucleic acid binding"/>
    <property type="evidence" value="ECO:0007669"/>
    <property type="project" value="InterPro"/>
</dbReference>
<dbReference type="NCBIfam" id="TIGR00095">
    <property type="entry name" value="16S rRNA (guanine(966)-N(2))-methyltransferase RsmD"/>
    <property type="match status" value="1"/>
</dbReference>
<dbReference type="eggNOG" id="COG0742">
    <property type="taxonomic scope" value="Bacteria"/>
</dbReference>
<dbReference type="PROSITE" id="PS00092">
    <property type="entry name" value="N6_MTASE"/>
    <property type="match status" value="1"/>
</dbReference>
<dbReference type="SUPFAM" id="SSF53335">
    <property type="entry name" value="S-adenosyl-L-methionine-dependent methyltransferases"/>
    <property type="match status" value="1"/>
</dbReference>
<dbReference type="PANTHER" id="PTHR43542:SF1">
    <property type="entry name" value="METHYLTRANSFERASE"/>
    <property type="match status" value="1"/>
</dbReference>
<proteinExistence type="predicted"/>
<evidence type="ECO:0000313" key="3">
    <source>
        <dbReference type="EMBL" id="CCD29472.1"/>
    </source>
</evidence>
<dbReference type="Proteomes" id="UP000054051">
    <property type="component" value="Unassembled WGS sequence"/>
</dbReference>
<keyword evidence="4" id="KW-1185">Reference proteome</keyword>
<dbReference type="Pfam" id="PF03602">
    <property type="entry name" value="Cons_hypoth95"/>
    <property type="match status" value="1"/>
</dbReference>
<gene>
    <name evidence="3" type="ORF">CAGGBEG34_240043</name>
</gene>
<keyword evidence="2 3" id="KW-0808">Transferase</keyword>
<dbReference type="EMBL" id="CAFB01000041">
    <property type="protein sequence ID" value="CCD29472.1"/>
    <property type="molecule type" value="Genomic_DNA"/>
</dbReference>
<dbReference type="InterPro" id="IPR004398">
    <property type="entry name" value="RNA_MeTrfase_RsmD"/>
</dbReference>
<name>G2J9M5_9BURK</name>
<dbReference type="GO" id="GO:0031167">
    <property type="term" value="P:rRNA methylation"/>
    <property type="evidence" value="ECO:0007669"/>
    <property type="project" value="InterPro"/>
</dbReference>
<dbReference type="OrthoDB" id="9803017at2"/>
<dbReference type="CDD" id="cd02440">
    <property type="entry name" value="AdoMet_MTases"/>
    <property type="match status" value="1"/>
</dbReference>
<reference evidence="3 4" key="1">
    <citation type="submission" date="2011-08" db="EMBL/GenBank/DDBJ databases">
        <title>The genome of the obligate endobacterium of an arbuscular mycorrhizal fungus reveals an interphylum network of nutritional interactions.</title>
        <authorList>
            <person name="Ghignone S."/>
            <person name="Salvioli A."/>
            <person name="Anca I."/>
            <person name="Lumini E."/>
            <person name="Ortu G."/>
            <person name="Petiti L."/>
            <person name="Cruveiller S."/>
            <person name="Bianciotto V."/>
            <person name="Piffanelli P."/>
            <person name="Lanfranco L."/>
            <person name="Bonfante P."/>
        </authorList>
    </citation>
    <scope>NUCLEOTIDE SEQUENCE [LARGE SCALE GENOMIC DNA]</scope>
    <source>
        <strain evidence="3 4">BEG34</strain>
    </source>
</reference>
<evidence type="ECO:0000313" key="4">
    <source>
        <dbReference type="Proteomes" id="UP000054051"/>
    </source>
</evidence>
<comment type="caution">
    <text evidence="3">The sequence shown here is derived from an EMBL/GenBank/DDBJ whole genome shotgun (WGS) entry which is preliminary data.</text>
</comment>
<dbReference type="STRING" id="1070319.CAGGBEG34_240043"/>
<keyword evidence="1 3" id="KW-0489">Methyltransferase</keyword>
<accession>G2J9M5</accession>
<dbReference type="GO" id="GO:0008168">
    <property type="term" value="F:methyltransferase activity"/>
    <property type="evidence" value="ECO:0007669"/>
    <property type="project" value="UniProtKB-KW"/>
</dbReference>
<organism evidence="3 4">
    <name type="scientific">Candidatus Glomeribacter gigasporarum BEG34</name>
    <dbReference type="NCBI Taxonomy" id="1070319"/>
    <lineage>
        <taxon>Bacteria</taxon>
        <taxon>Pseudomonadati</taxon>
        <taxon>Pseudomonadota</taxon>
        <taxon>Betaproteobacteria</taxon>
        <taxon>Burkholderiales</taxon>
        <taxon>Burkholderiaceae</taxon>
        <taxon>Candidatus Glomeribacter</taxon>
    </lineage>
</organism>
<dbReference type="PIRSF" id="PIRSF004553">
    <property type="entry name" value="CHP00095"/>
    <property type="match status" value="1"/>
</dbReference>
<dbReference type="InterPro" id="IPR029063">
    <property type="entry name" value="SAM-dependent_MTases_sf"/>
</dbReference>
<sequence>MKSCVHIIGGHWKRSLLPAPSLSGVRPTPARVRETVFNWLGQRLEGYTCVDLFAGSGALGFEAASRGAARVTLVERHPRLVRQLRQTQAKLDARAIEIVRSDAMQFLTACAPQRFDIVFVDPPFNSALIERVLPLCRARARPEGVIYIESPKALRLFDAHCFGDWRIDRQGRAGAVHYALLRQEVRNS</sequence>
<evidence type="ECO:0000256" key="2">
    <source>
        <dbReference type="ARBA" id="ARBA00022679"/>
    </source>
</evidence>
<dbReference type="InterPro" id="IPR002052">
    <property type="entry name" value="DNA_methylase_N6_adenine_CS"/>
</dbReference>
<evidence type="ECO:0000256" key="1">
    <source>
        <dbReference type="ARBA" id="ARBA00022603"/>
    </source>
</evidence>
<protein>
    <submittedName>
        <fullName evidence="3">Putative S-adenosyl-L-methionine-dependent methyltransferase</fullName>
    </submittedName>
</protein>
<dbReference type="AlphaFoldDB" id="G2J9M5"/>
<dbReference type="PANTHER" id="PTHR43542">
    <property type="entry name" value="METHYLTRANSFERASE"/>
    <property type="match status" value="1"/>
</dbReference>